<dbReference type="PANTHER" id="PTHR42894:SF1">
    <property type="entry name" value="N-(5'-PHOSPHORIBOSYL)ANTHRANILATE ISOMERASE"/>
    <property type="match status" value="1"/>
</dbReference>
<protein>
    <recommendedName>
        <fullName evidence="3">phosphoribosylanthranilate isomerase</fullName>
        <ecNumber evidence="3">5.3.1.24</ecNumber>
    </recommendedName>
</protein>
<dbReference type="CDD" id="cd00405">
    <property type="entry name" value="PRAI"/>
    <property type="match status" value="1"/>
</dbReference>
<dbReference type="PANTHER" id="PTHR42894">
    <property type="entry name" value="N-(5'-PHOSPHORIBOSYL)ANTHRANILATE ISOMERASE"/>
    <property type="match status" value="1"/>
</dbReference>
<dbReference type="InterPro" id="IPR011060">
    <property type="entry name" value="RibuloseP-bd_barrel"/>
</dbReference>
<evidence type="ECO:0000256" key="6">
    <source>
        <dbReference type="ARBA" id="ARBA00023141"/>
    </source>
</evidence>
<dbReference type="EC" id="5.3.1.24" evidence="3"/>
<dbReference type="EMBL" id="BLAB01000001">
    <property type="protein sequence ID" value="GER93549.1"/>
    <property type="molecule type" value="Genomic_DNA"/>
</dbReference>
<sequence length="207" mass="23430">MIRVKICGITNIEDALSAVDYGADALGFIFFEKSPRYISPEKAREIISLLPPFVTTIGVFVNEDTEKIKEIMNFTGINVLQLHGDEGPDMCSIWHKVIKAFRLRDFTDLKPLEKYRCSAFLLDTYSPESFGGTGQIFNWDIAVEAKRFGRIILSGGLNPDNIEKAIRWVRPYAVDVSSGIEEKKGKKDLRKMREFIERAKAVLTPHG</sequence>
<evidence type="ECO:0000256" key="7">
    <source>
        <dbReference type="ARBA" id="ARBA00023235"/>
    </source>
</evidence>
<dbReference type="InterPro" id="IPR013785">
    <property type="entry name" value="Aldolase_TIM"/>
</dbReference>
<dbReference type="Pfam" id="PF00697">
    <property type="entry name" value="PRAI"/>
    <property type="match status" value="1"/>
</dbReference>
<dbReference type="InterPro" id="IPR001240">
    <property type="entry name" value="PRAI_dom"/>
</dbReference>
<evidence type="ECO:0000256" key="4">
    <source>
        <dbReference type="ARBA" id="ARBA00022605"/>
    </source>
</evidence>
<dbReference type="SUPFAM" id="SSF51366">
    <property type="entry name" value="Ribulose-phoshate binding barrel"/>
    <property type="match status" value="1"/>
</dbReference>
<dbReference type="GO" id="GO:0004640">
    <property type="term" value="F:phosphoribosylanthranilate isomerase activity"/>
    <property type="evidence" value="ECO:0007669"/>
    <property type="project" value="UniProtKB-EC"/>
</dbReference>
<dbReference type="GO" id="GO:0000162">
    <property type="term" value="P:L-tryptophan biosynthetic process"/>
    <property type="evidence" value="ECO:0007669"/>
    <property type="project" value="UniProtKB-UniPathway"/>
</dbReference>
<dbReference type="HAMAP" id="MF_00135">
    <property type="entry name" value="PRAI"/>
    <property type="match status" value="1"/>
</dbReference>
<evidence type="ECO:0000256" key="3">
    <source>
        <dbReference type="ARBA" id="ARBA00012572"/>
    </source>
</evidence>
<gene>
    <name evidence="9" type="ORF">A45J_1295</name>
</gene>
<dbReference type="NCBIfam" id="NF002298">
    <property type="entry name" value="PRK01222.1-4"/>
    <property type="match status" value="1"/>
</dbReference>
<name>A0A5J4L5S8_9ZZZZ</name>
<evidence type="ECO:0000313" key="9">
    <source>
        <dbReference type="EMBL" id="GER93549.1"/>
    </source>
</evidence>
<reference evidence="9" key="1">
    <citation type="submission" date="2019-10" db="EMBL/GenBank/DDBJ databases">
        <title>Metagenomic sequencing of thiosulfate-disproportionating enrichment culture.</title>
        <authorList>
            <person name="Umezawa K."/>
            <person name="Kojima H."/>
            <person name="Fukui M."/>
        </authorList>
    </citation>
    <scope>NUCLEOTIDE SEQUENCE</scope>
    <source>
        <strain evidence="9">45J</strain>
    </source>
</reference>
<dbReference type="Gene3D" id="3.20.20.70">
    <property type="entry name" value="Aldolase class I"/>
    <property type="match status" value="1"/>
</dbReference>
<dbReference type="FunFam" id="3.20.20.70:FF:000075">
    <property type="entry name" value="Tryptophan biosynthesis protein TRP1"/>
    <property type="match status" value="1"/>
</dbReference>
<evidence type="ECO:0000256" key="1">
    <source>
        <dbReference type="ARBA" id="ARBA00004664"/>
    </source>
</evidence>
<keyword evidence="5" id="KW-0822">Tryptophan biosynthesis</keyword>
<comment type="similarity">
    <text evidence="2">Belongs to the TrpF family.</text>
</comment>
<organism evidence="9">
    <name type="scientific">hot springs metagenome</name>
    <dbReference type="NCBI Taxonomy" id="433727"/>
    <lineage>
        <taxon>unclassified sequences</taxon>
        <taxon>metagenomes</taxon>
        <taxon>ecological metagenomes</taxon>
    </lineage>
</organism>
<feature type="domain" description="N-(5'phosphoribosyl) anthranilate isomerase (PRAI)" evidence="8">
    <location>
        <begin position="4"/>
        <end position="197"/>
    </location>
</feature>
<evidence type="ECO:0000259" key="8">
    <source>
        <dbReference type="Pfam" id="PF00697"/>
    </source>
</evidence>
<keyword evidence="6" id="KW-0057">Aromatic amino acid biosynthesis</keyword>
<evidence type="ECO:0000256" key="2">
    <source>
        <dbReference type="ARBA" id="ARBA00007571"/>
    </source>
</evidence>
<comment type="pathway">
    <text evidence="1">Amino-acid biosynthesis; L-tryptophan biosynthesis; L-tryptophan from chorismate: step 3/5.</text>
</comment>
<dbReference type="AlphaFoldDB" id="A0A5J4L5S8"/>
<keyword evidence="4" id="KW-0028">Amino-acid biosynthesis</keyword>
<accession>A0A5J4L5S8</accession>
<proteinExistence type="inferred from homology"/>
<dbReference type="UniPathway" id="UPA00035">
    <property type="reaction ID" value="UER00042"/>
</dbReference>
<dbReference type="InterPro" id="IPR044643">
    <property type="entry name" value="TrpF_fam"/>
</dbReference>
<keyword evidence="7 9" id="KW-0413">Isomerase</keyword>
<comment type="caution">
    <text evidence="9">The sequence shown here is derived from an EMBL/GenBank/DDBJ whole genome shotgun (WGS) entry which is preliminary data.</text>
</comment>
<evidence type="ECO:0000256" key="5">
    <source>
        <dbReference type="ARBA" id="ARBA00022822"/>
    </source>
</evidence>